<accession>A0A5R8LQ84</accession>
<sequence length="62" mass="6958">MFGFLCCLKTRSQAQKPACKDLRPKWLGFGHLGLSPLTLRFLTGPVHALRVGSCFLARNRLE</sequence>
<dbReference type="AntiFam" id="ANF00266">
    <property type="entry name" value="DNA repeat translations related to WP_020751851.1"/>
</dbReference>
<protein>
    <submittedName>
        <fullName evidence="1">Uncharacterized protein</fullName>
    </submittedName>
</protein>
<reference evidence="1 2" key="1">
    <citation type="submission" date="2019-05" db="EMBL/GenBank/DDBJ databases">
        <title>Genome-based reclassification of Lactobacillus casei as Lactobacillus casei subsp. casei. subsp.nov., description of Lactobacillus casei subsp. zeae subsp. nov., and emended description of Lactobacillus casei.</title>
        <authorList>
            <person name="Huang C.-H."/>
        </authorList>
    </citation>
    <scope>NUCLEOTIDE SEQUENCE [LARGE SCALE GENOMIC DNA]</scope>
    <source>
        <strain evidence="1 2">CRBIP24.44</strain>
    </source>
</reference>
<dbReference type="NCBIfam" id="NF040509">
    <property type="entry name" value="Lacto_palin_RPT"/>
    <property type="match status" value="1"/>
</dbReference>
<dbReference type="EMBL" id="VBWO01000006">
    <property type="protein sequence ID" value="TLF39424.1"/>
    <property type="molecule type" value="Genomic_DNA"/>
</dbReference>
<evidence type="ECO:0000313" key="2">
    <source>
        <dbReference type="Proteomes" id="UP000309885"/>
    </source>
</evidence>
<comment type="caution">
    <text evidence="1">The sequence shown here is derived from an EMBL/GenBank/DDBJ whole genome shotgun (WGS) entry which is preliminary data.</text>
</comment>
<dbReference type="AlphaFoldDB" id="A0A5R8LQ84"/>
<dbReference type="Proteomes" id="UP000309885">
    <property type="component" value="Unassembled WGS sequence"/>
</dbReference>
<evidence type="ECO:0000313" key="1">
    <source>
        <dbReference type="EMBL" id="TLF39424.1"/>
    </source>
</evidence>
<gene>
    <name evidence="1" type="ORF">FEI15_07755</name>
</gene>
<name>A0A5R8LQ84_LACZE</name>
<dbReference type="NCBIfam" id="NF040517">
    <property type="entry name" value="Lacto_Palin_RP2"/>
    <property type="match status" value="1"/>
</dbReference>
<organism evidence="1 2">
    <name type="scientific">Lacticaseibacillus zeae</name>
    <name type="common">Lactobacillus zeae</name>
    <dbReference type="NCBI Taxonomy" id="57037"/>
    <lineage>
        <taxon>Bacteria</taxon>
        <taxon>Bacillati</taxon>
        <taxon>Bacillota</taxon>
        <taxon>Bacilli</taxon>
        <taxon>Lactobacillales</taxon>
        <taxon>Lactobacillaceae</taxon>
        <taxon>Lacticaseibacillus</taxon>
    </lineage>
</organism>
<dbReference type="AntiFam" id="ANF00267">
    <property type="entry name" value="DNA repeat translations related to WP_015765070.1"/>
</dbReference>
<proteinExistence type="predicted"/>